<dbReference type="PROSITE" id="PS50853">
    <property type="entry name" value="FN3"/>
    <property type="match status" value="1"/>
</dbReference>
<dbReference type="RefSeq" id="XP_028937876.1">
    <property type="nucleotide sequence ID" value="XM_029082043.2"/>
</dbReference>
<feature type="compositionally biased region" description="Polar residues" evidence="1">
    <location>
        <begin position="24"/>
        <end position="35"/>
    </location>
</feature>
<keyword evidence="2" id="KW-1133">Transmembrane helix</keyword>
<evidence type="ECO:0000256" key="2">
    <source>
        <dbReference type="SAM" id="Phobius"/>
    </source>
</evidence>
<name>F7AI10_ORNAN</name>
<evidence type="ECO:0000313" key="4">
    <source>
        <dbReference type="Ensembl" id="ENSOANP00000003848.2"/>
    </source>
</evidence>
<feature type="transmembrane region" description="Helical" evidence="2">
    <location>
        <begin position="250"/>
        <end position="273"/>
    </location>
</feature>
<dbReference type="CTD" id="3460"/>
<dbReference type="Bgee" id="ENSOANG00000002428">
    <property type="expression patterns" value="Expressed in adult mammalian kidney and 7 other cell types or tissues"/>
</dbReference>
<keyword evidence="2" id="KW-0472">Membrane</keyword>
<dbReference type="Ensembl" id="ENSOANT00000003849.2">
    <property type="protein sequence ID" value="ENSOANP00000003848.2"/>
    <property type="gene ID" value="ENSOANG00000002428.2"/>
</dbReference>
<dbReference type="InterPro" id="IPR003961">
    <property type="entry name" value="FN3_dom"/>
</dbReference>
<proteinExistence type="predicted"/>
<dbReference type="Pfam" id="PF09294">
    <property type="entry name" value="Interfer-bind"/>
    <property type="match status" value="1"/>
</dbReference>
<dbReference type="Pfam" id="PF01108">
    <property type="entry name" value="Tissue_fac"/>
    <property type="match status" value="1"/>
</dbReference>
<evidence type="ECO:0000259" key="3">
    <source>
        <dbReference type="PROSITE" id="PS50853"/>
    </source>
</evidence>
<dbReference type="InterPro" id="IPR013783">
    <property type="entry name" value="Ig-like_fold"/>
</dbReference>
<dbReference type="HOGENOM" id="CLU_078120_0_0_1"/>
<keyword evidence="2" id="KW-0812">Transmembrane</keyword>
<dbReference type="Proteomes" id="UP000002279">
    <property type="component" value="Chromosome 17"/>
</dbReference>
<gene>
    <name evidence="4" type="primary">IFNGR2</name>
</gene>
<protein>
    <submittedName>
        <fullName evidence="4">Interferon gamma receptor 2</fullName>
    </submittedName>
</protein>
<dbReference type="CDD" id="cd00063">
    <property type="entry name" value="FN3"/>
    <property type="match status" value="1"/>
</dbReference>
<accession>F7AI10</accession>
<keyword evidence="5" id="KW-1185">Reference proteome</keyword>
<dbReference type="GeneID" id="100083438"/>
<organism evidence="4 5">
    <name type="scientific">Ornithorhynchus anatinus</name>
    <name type="common">Duckbill platypus</name>
    <dbReference type="NCBI Taxonomy" id="9258"/>
    <lineage>
        <taxon>Eukaryota</taxon>
        <taxon>Metazoa</taxon>
        <taxon>Chordata</taxon>
        <taxon>Craniata</taxon>
        <taxon>Vertebrata</taxon>
        <taxon>Euteleostomi</taxon>
        <taxon>Mammalia</taxon>
        <taxon>Monotremata</taxon>
        <taxon>Ornithorhynchidae</taxon>
        <taxon>Ornithorhynchus</taxon>
    </lineage>
</organism>
<feature type="region of interest" description="Disordered" evidence="1">
    <location>
        <begin position="24"/>
        <end position="43"/>
    </location>
</feature>
<dbReference type="InterPro" id="IPR036116">
    <property type="entry name" value="FN3_sf"/>
</dbReference>
<dbReference type="InterPro" id="IPR050650">
    <property type="entry name" value="Type-II_Cytokine-TF_Rcpt"/>
</dbReference>
<dbReference type="SUPFAM" id="SSF49265">
    <property type="entry name" value="Fibronectin type III"/>
    <property type="match status" value="2"/>
</dbReference>
<dbReference type="InterPro" id="IPR015373">
    <property type="entry name" value="Interferon/interleukin_rcp_dom"/>
</dbReference>
<feature type="domain" description="Fibronectin type-III" evidence="3">
    <location>
        <begin position="152"/>
        <end position="244"/>
    </location>
</feature>
<dbReference type="SMART" id="SM00060">
    <property type="entry name" value="FN3"/>
    <property type="match status" value="1"/>
</dbReference>
<sequence length="345" mass="38520">MASSLPRKLGLNVGGQHSIKASRTLGSDGQEQQLSQRHEPLSQLPAPRNATLHLYNQEQVLRWQPVSLPDGLSDLPGAVTYSVEYRYTLGNWMGLSCANCTAMATTVCTVPPPCFMPNLNVTLRVRAQLGALSSPWLQLPSFKLYYNVTIGPPKNIQVTSEDGTLRLTFSPPFEDNSWRFQYYVHYWPKTGIKKTLGPVSNKWLLLEDVRPVTEYCLQVQASLQSPFRIGLLSNTTCLETTADAVTRAQYAFLIFLGALLAMVTLAFGCFLLVRYSRGLIKYWFQKPPTIPSQIGEYLEDPKLPMWEELMQNPAAAEGSWDSVSVLSWADDHQATGRAEQRPGSC</sequence>
<evidence type="ECO:0000313" key="5">
    <source>
        <dbReference type="Proteomes" id="UP000002279"/>
    </source>
</evidence>
<dbReference type="PANTHER" id="PTHR20859:SF46">
    <property type="entry name" value="INTERFERON GAMMA RECEPTOR 2"/>
    <property type="match status" value="1"/>
</dbReference>
<dbReference type="GeneTree" id="ENSGT00940000160503"/>
<dbReference type="PANTHER" id="PTHR20859">
    <property type="entry name" value="INTERFERON/INTERLEUKIN RECEPTOR"/>
    <property type="match status" value="1"/>
</dbReference>
<dbReference type="eggNOG" id="ENOG502S6E7">
    <property type="taxonomic scope" value="Eukaryota"/>
</dbReference>
<dbReference type="AlphaFoldDB" id="F7AI10"/>
<reference evidence="4" key="2">
    <citation type="submission" date="2025-08" db="UniProtKB">
        <authorList>
            <consortium name="Ensembl"/>
        </authorList>
    </citation>
    <scope>IDENTIFICATION</scope>
    <source>
        <strain evidence="4">Glennie</strain>
    </source>
</reference>
<evidence type="ECO:0000256" key="1">
    <source>
        <dbReference type="SAM" id="MobiDB-lite"/>
    </source>
</evidence>
<dbReference type="Gene3D" id="2.60.40.10">
    <property type="entry name" value="Immunoglobulins"/>
    <property type="match status" value="2"/>
</dbReference>
<reference evidence="4" key="3">
    <citation type="submission" date="2025-09" db="UniProtKB">
        <authorList>
            <consortium name="Ensembl"/>
        </authorList>
    </citation>
    <scope>IDENTIFICATION</scope>
    <source>
        <strain evidence="4">Glennie</strain>
    </source>
</reference>
<dbReference type="STRING" id="9258.ENSOANP00000003848"/>
<reference evidence="4 5" key="1">
    <citation type="journal article" date="2008" name="Nature">
        <title>Genome analysis of the platypus reveals unique signatures of evolution.</title>
        <authorList>
            <person name="Warren W.C."/>
            <person name="Hillier L.W."/>
            <person name="Marshall Graves J.A."/>
            <person name="Birney E."/>
            <person name="Ponting C.P."/>
            <person name="Grutzner F."/>
            <person name="Belov K."/>
            <person name="Miller W."/>
            <person name="Clarke L."/>
            <person name="Chinwalla A.T."/>
            <person name="Yang S.P."/>
            <person name="Heger A."/>
            <person name="Locke D.P."/>
            <person name="Miethke P."/>
            <person name="Waters P.D."/>
            <person name="Veyrunes F."/>
            <person name="Fulton L."/>
            <person name="Fulton B."/>
            <person name="Graves T."/>
            <person name="Wallis J."/>
            <person name="Puente X.S."/>
            <person name="Lopez-Otin C."/>
            <person name="Ordonez G.R."/>
            <person name="Eichler E.E."/>
            <person name="Chen L."/>
            <person name="Cheng Z."/>
            <person name="Deakin J.E."/>
            <person name="Alsop A."/>
            <person name="Thompson K."/>
            <person name="Kirby P."/>
            <person name="Papenfuss A.T."/>
            <person name="Wakefield M.J."/>
            <person name="Olender T."/>
            <person name="Lancet D."/>
            <person name="Huttley G.A."/>
            <person name="Smit A.F."/>
            <person name="Pask A."/>
            <person name="Temple-Smith P."/>
            <person name="Batzer M.A."/>
            <person name="Walker J.A."/>
            <person name="Konkel M.K."/>
            <person name="Harris R.S."/>
            <person name="Whittington C.M."/>
            <person name="Wong E.S."/>
            <person name="Gemmell N.J."/>
            <person name="Buschiazzo E."/>
            <person name="Vargas Jentzsch I.M."/>
            <person name="Merkel A."/>
            <person name="Schmitz J."/>
            <person name="Zemann A."/>
            <person name="Churakov G."/>
            <person name="Kriegs J.O."/>
            <person name="Brosius J."/>
            <person name="Murchison E.P."/>
            <person name="Sachidanandam R."/>
            <person name="Smith C."/>
            <person name="Hannon G.J."/>
            <person name="Tsend-Ayush E."/>
            <person name="McMillan D."/>
            <person name="Attenborough R."/>
            <person name="Rens W."/>
            <person name="Ferguson-Smith M."/>
            <person name="Lefevre C.M."/>
            <person name="Sharp J.A."/>
            <person name="Nicholas K.R."/>
            <person name="Ray D.A."/>
            <person name="Kube M."/>
            <person name="Reinhardt R."/>
            <person name="Pringle T.H."/>
            <person name="Taylor J."/>
            <person name="Jones R.C."/>
            <person name="Nixon B."/>
            <person name="Dacheux J.L."/>
            <person name="Niwa H."/>
            <person name="Sekita Y."/>
            <person name="Huang X."/>
            <person name="Stark A."/>
            <person name="Kheradpour P."/>
            <person name="Kellis M."/>
            <person name="Flicek P."/>
            <person name="Chen Y."/>
            <person name="Webber C."/>
            <person name="Hardison R."/>
            <person name="Nelson J."/>
            <person name="Hallsworth-Pepin K."/>
            <person name="Delehaunty K."/>
            <person name="Markovic C."/>
            <person name="Minx P."/>
            <person name="Feng Y."/>
            <person name="Kremitzki C."/>
            <person name="Mitreva M."/>
            <person name="Glasscock J."/>
            <person name="Wylie T."/>
            <person name="Wohldmann P."/>
            <person name="Thiru P."/>
            <person name="Nhan M.N."/>
            <person name="Pohl C.S."/>
            <person name="Smith S.M."/>
            <person name="Hou S."/>
            <person name="Nefedov M."/>
            <person name="de Jong P.J."/>
            <person name="Renfree M.B."/>
            <person name="Mardis E.R."/>
            <person name="Wilson R.K."/>
        </authorList>
    </citation>
    <scope>NUCLEOTIDE SEQUENCE [LARGE SCALE GENOMIC DNA]</scope>
    <source>
        <strain evidence="4 5">Glennie</strain>
    </source>
</reference>